<dbReference type="AlphaFoldDB" id="A0A385SRH5"/>
<dbReference type="InterPro" id="IPR015943">
    <property type="entry name" value="WD40/YVTN_repeat-like_dom_sf"/>
</dbReference>
<dbReference type="NCBIfam" id="TIGR04183">
    <property type="entry name" value="Por_Secre_tail"/>
    <property type="match status" value="1"/>
</dbReference>
<dbReference type="SUPFAM" id="SSF110296">
    <property type="entry name" value="Oligoxyloglucan reducing end-specific cellobiohydrolase"/>
    <property type="match status" value="1"/>
</dbReference>
<keyword evidence="3" id="KW-1185">Reference proteome</keyword>
<gene>
    <name evidence="2" type="ORF">D4L85_23995</name>
</gene>
<dbReference type="PANTHER" id="PTHR47199:SF2">
    <property type="entry name" value="PHOTOSYSTEM II STABILITY_ASSEMBLY FACTOR HCF136, CHLOROPLASTIC"/>
    <property type="match status" value="1"/>
</dbReference>
<keyword evidence="1" id="KW-0732">Signal</keyword>
<organism evidence="2 3">
    <name type="scientific">Chryseolinea soli</name>
    <dbReference type="NCBI Taxonomy" id="2321403"/>
    <lineage>
        <taxon>Bacteria</taxon>
        <taxon>Pseudomonadati</taxon>
        <taxon>Bacteroidota</taxon>
        <taxon>Cytophagia</taxon>
        <taxon>Cytophagales</taxon>
        <taxon>Fulvivirgaceae</taxon>
        <taxon>Chryseolinea</taxon>
    </lineage>
</organism>
<dbReference type="InterPro" id="IPR026444">
    <property type="entry name" value="Secre_tail"/>
</dbReference>
<feature type="chain" id="PRO_5017480536" evidence="1">
    <location>
        <begin position="37"/>
        <end position="699"/>
    </location>
</feature>
<feature type="signal peptide" evidence="1">
    <location>
        <begin position="1"/>
        <end position="36"/>
    </location>
</feature>
<evidence type="ECO:0000256" key="1">
    <source>
        <dbReference type="SAM" id="SignalP"/>
    </source>
</evidence>
<dbReference type="PANTHER" id="PTHR47199">
    <property type="entry name" value="PHOTOSYSTEM II STABILITY/ASSEMBLY FACTOR HCF136, CHLOROPLASTIC"/>
    <property type="match status" value="1"/>
</dbReference>
<evidence type="ECO:0000313" key="3">
    <source>
        <dbReference type="Proteomes" id="UP000266183"/>
    </source>
</evidence>
<evidence type="ECO:0000313" key="2">
    <source>
        <dbReference type="EMBL" id="AYB33462.1"/>
    </source>
</evidence>
<protein>
    <submittedName>
        <fullName evidence="2">T9SS C-terminal target domain-containing protein</fullName>
    </submittedName>
</protein>
<dbReference type="Gene3D" id="2.130.10.10">
    <property type="entry name" value="YVTN repeat-like/Quinoprotein amine dehydrogenase"/>
    <property type="match status" value="2"/>
</dbReference>
<dbReference type="OrthoDB" id="9757809at2"/>
<dbReference type="KEGG" id="chk:D4L85_23995"/>
<sequence>MIKNILRLSNSHYRERRLASMIFICLLACSVSGALAGDVNAKSGEFLKRKKTAAASLALDCVWQFEGYIYDIEFVSNDVGFIAGDLGQLYKTTDGGATWVPLLASSTGAFTDVEFLNDQLGLVSGERRVLKTIDGGKTWHPILEAPPLTFVTYSSVYFIDEDTYYVIDGTLKRTTDGGKTWETLIDQGTIKVKSVQFFGNISYAAWFNINSSETSGIFKSTDNWATYTSFDIVNRPFNPVFSVKFTDENTGYAGSQYDLIKTEDGGATWNKIQESAGTKRISLAPNVFYLYSMDWPFYIQRIENAGSTAKKLDVPDTYDPRGVSALYFFDDQNGIMAMTIRNPYPDFGTVLYRTSNGGADWDLISVEPAIGVTTNSCLGSTQDFFATNIHLGEYEWQVTGGTIQGSATENHVSVKWEDAGNAAVHVKVTNPNCSVDLDLPVTVNTDVPQVTVTGSSALCNGATTDISISSDLPATFQWVATLASGEVEGQHDGTGNTINQTLETVTSGTVRYAITTAQCNSDSVAFSVAVHPTPVVEISQDDDDLIATCSNCTPAFIQWSFEGEPIPAAEGGNAPRLPAKRNGVYAVTVKDDIECEGSAQGSFIITAVAETLSSGKISVYPVPASASSVNIHVENSYRGVVEYSILSTEGVTLRKGTATKDASDFTTDVKIDTLPEGFYILKITMGEQHDVARIIRLKQ</sequence>
<name>A0A385SRH5_9BACT</name>
<dbReference type="Proteomes" id="UP000266183">
    <property type="component" value="Chromosome"/>
</dbReference>
<dbReference type="EMBL" id="CP032382">
    <property type="protein sequence ID" value="AYB33462.1"/>
    <property type="molecule type" value="Genomic_DNA"/>
</dbReference>
<accession>A0A385SRH5</accession>
<dbReference type="RefSeq" id="WP_119756698.1">
    <property type="nucleotide sequence ID" value="NZ_CP032382.1"/>
</dbReference>
<reference evidence="3" key="1">
    <citation type="submission" date="2018-09" db="EMBL/GenBank/DDBJ databases">
        <title>Chryseolinea sp. KIS68-18 isolated from soil.</title>
        <authorList>
            <person name="Weon H.-Y."/>
            <person name="Kwon S.-W."/>
            <person name="Lee S.A."/>
        </authorList>
    </citation>
    <scope>NUCLEOTIDE SEQUENCE [LARGE SCALE GENOMIC DNA]</scope>
    <source>
        <strain evidence="3">KIS68-18</strain>
    </source>
</reference>
<proteinExistence type="predicted"/>